<dbReference type="PANTHER" id="PTHR33167">
    <property type="entry name" value="TRANSCRIPTION FACTOR, PUTATIVE (DUF863)-RELATED"/>
    <property type="match status" value="1"/>
</dbReference>
<keyword evidence="3" id="KW-1185">Reference proteome</keyword>
<protein>
    <submittedName>
        <fullName evidence="2">Uncharacterized protein</fullName>
    </submittedName>
</protein>
<reference evidence="3" key="1">
    <citation type="submission" date="2024-07" db="EMBL/GenBank/DDBJ databases">
        <title>Two chromosome-level genome assemblies of Korean endemic species Abeliophyllum distichum and Forsythia ovata (Oleaceae).</title>
        <authorList>
            <person name="Jang H."/>
        </authorList>
    </citation>
    <scope>NUCLEOTIDE SEQUENCE [LARGE SCALE GENOMIC DNA]</scope>
</reference>
<dbReference type="PANTHER" id="PTHR33167:SF29">
    <property type="entry name" value="T28K15.14 PROTEIN"/>
    <property type="match status" value="1"/>
</dbReference>
<dbReference type="Proteomes" id="UP001604277">
    <property type="component" value="Unassembled WGS sequence"/>
</dbReference>
<feature type="region of interest" description="Disordered" evidence="1">
    <location>
        <begin position="330"/>
        <end position="376"/>
    </location>
</feature>
<gene>
    <name evidence="2" type="ORF">Fot_43356</name>
</gene>
<evidence type="ECO:0000313" key="3">
    <source>
        <dbReference type="Proteomes" id="UP001604277"/>
    </source>
</evidence>
<evidence type="ECO:0000256" key="1">
    <source>
        <dbReference type="SAM" id="MobiDB-lite"/>
    </source>
</evidence>
<dbReference type="InterPro" id="IPR008581">
    <property type="entry name" value="DUF863_pln"/>
</dbReference>
<feature type="region of interest" description="Disordered" evidence="1">
    <location>
        <begin position="419"/>
        <end position="443"/>
    </location>
</feature>
<evidence type="ECO:0000313" key="2">
    <source>
        <dbReference type="EMBL" id="KAL2490064.1"/>
    </source>
</evidence>
<organism evidence="2 3">
    <name type="scientific">Forsythia ovata</name>
    <dbReference type="NCBI Taxonomy" id="205694"/>
    <lineage>
        <taxon>Eukaryota</taxon>
        <taxon>Viridiplantae</taxon>
        <taxon>Streptophyta</taxon>
        <taxon>Embryophyta</taxon>
        <taxon>Tracheophyta</taxon>
        <taxon>Spermatophyta</taxon>
        <taxon>Magnoliopsida</taxon>
        <taxon>eudicotyledons</taxon>
        <taxon>Gunneridae</taxon>
        <taxon>Pentapetalae</taxon>
        <taxon>asterids</taxon>
        <taxon>lamiids</taxon>
        <taxon>Lamiales</taxon>
        <taxon>Oleaceae</taxon>
        <taxon>Forsythieae</taxon>
        <taxon>Forsythia</taxon>
    </lineage>
</organism>
<accession>A0ABD1RPW5</accession>
<feature type="compositionally biased region" description="Basic and acidic residues" evidence="1">
    <location>
        <begin position="334"/>
        <end position="350"/>
    </location>
</feature>
<proteinExistence type="predicted"/>
<feature type="compositionally biased region" description="Polar residues" evidence="1">
    <location>
        <begin position="355"/>
        <end position="364"/>
    </location>
</feature>
<comment type="caution">
    <text evidence="2">The sequence shown here is derived from an EMBL/GenBank/DDBJ whole genome shotgun (WGS) entry which is preliminary data.</text>
</comment>
<dbReference type="AlphaFoldDB" id="A0ABD1RPW5"/>
<dbReference type="Pfam" id="PF05904">
    <property type="entry name" value="DUF863"/>
    <property type="match status" value="1"/>
</dbReference>
<sequence>MMLIGGDYDINLVQRYDSSQQEVLKLTMLNQEEIFRKQVLELHRLYRMQKILMKELDSKMGSGFSYGKVSTTESMKNKCLHETGSLCLKLRQTCLDLELPASHYDDNVDEDFLSEPNGYSTEKGSVKMEHDFRYETVSSMEGLKLSLRIDRDTWQNGSCRKTWEDKVFGSPSQFVIDLEGSNETTSNGRLTCLEKKPFDQGEISAGVDQCHEDISGYDTSARGMLFASHEAGLLDLNRSLPDESSFHSIALGTSYPSSTFSCASQKTDVEYRNPTALDWREPKSDCSNESSTLLQPDTEFLNLTASKNKSNCQHNGATTSCYIDLESIGGPSLDSKDDPGSHSRNTEPKNVDSPAISSDGNRSITPMPEMNGEKTKADMPYSHLYTSQEPVEGTDSNKSPVSCKSDCIAEDISSNRNTTQCGITTRKSNRSPTKNTFQNSDSSQVAKKLFQHNLEFSGDIDLKSQFSDQEKRKAAEHDKTVKRGAMSLIYFSLQCLARDQDCIPGANNGKEIGNDKKDIPQRSSDSYESLVLKQPESSVDDYCVSSAAPFYLNGSDEMDYAKKLKRGRRMKDFQKEILPSLASLSRQEICEDIRILQGAIRSREYKKFRSKNDSRDNYLPPVRSKRSRVDIGPIQAFKFEHLREYGAAKKVWRRLLKD</sequence>
<dbReference type="EMBL" id="JBFOLJ010000012">
    <property type="protein sequence ID" value="KAL2490064.1"/>
    <property type="molecule type" value="Genomic_DNA"/>
</dbReference>
<name>A0ABD1RPW5_9LAMI</name>